<dbReference type="PANTHER" id="PTHR43050:SF1">
    <property type="entry name" value="SERINE RACEMASE"/>
    <property type="match status" value="1"/>
</dbReference>
<dbReference type="FunFam" id="3.40.50.1100:FF:000005">
    <property type="entry name" value="Threonine dehydratase catabolic"/>
    <property type="match status" value="1"/>
</dbReference>
<evidence type="ECO:0000256" key="2">
    <source>
        <dbReference type="ARBA" id="ARBA00010869"/>
    </source>
</evidence>
<reference evidence="6 7" key="1">
    <citation type="submission" date="2019-09" db="EMBL/GenBank/DDBJ databases">
        <title>Draft genome of the ectomycorrhizal ascomycete Sphaerosporella brunnea.</title>
        <authorList>
            <consortium name="DOE Joint Genome Institute"/>
            <person name="Benucci G.M."/>
            <person name="Marozzi G."/>
            <person name="Antonielli L."/>
            <person name="Sanchez S."/>
            <person name="Marco P."/>
            <person name="Wang X."/>
            <person name="Falini L.B."/>
            <person name="Barry K."/>
            <person name="Haridas S."/>
            <person name="Lipzen A."/>
            <person name="Labutti K."/>
            <person name="Grigoriev I.V."/>
            <person name="Murat C."/>
            <person name="Martin F."/>
            <person name="Albertini E."/>
            <person name="Donnini D."/>
            <person name="Bonito G."/>
        </authorList>
    </citation>
    <scope>NUCLEOTIDE SEQUENCE [LARGE SCALE GENOMIC DNA]</scope>
    <source>
        <strain evidence="6 7">Sb_GMNB300</strain>
    </source>
</reference>
<comment type="similarity">
    <text evidence="2">Belongs to the serine/threonine dehydratase family.</text>
</comment>
<dbReference type="FunCoup" id="A0A5J5EUZ0">
    <property type="interactions" value="1169"/>
</dbReference>
<keyword evidence="7" id="KW-1185">Reference proteome</keyword>
<dbReference type="GO" id="GO:0005524">
    <property type="term" value="F:ATP binding"/>
    <property type="evidence" value="ECO:0007669"/>
    <property type="project" value="TreeGrafter"/>
</dbReference>
<dbReference type="GO" id="GO:0008721">
    <property type="term" value="F:D-serine ammonia-lyase activity"/>
    <property type="evidence" value="ECO:0007669"/>
    <property type="project" value="TreeGrafter"/>
</dbReference>
<evidence type="ECO:0000256" key="3">
    <source>
        <dbReference type="ARBA" id="ARBA00022898"/>
    </source>
</evidence>
<gene>
    <name evidence="6" type="ORF">FN846DRAFT_71461</name>
</gene>
<proteinExistence type="inferred from homology"/>
<comment type="cofactor">
    <cofactor evidence="1">
        <name>pyridoxal 5'-phosphate</name>
        <dbReference type="ChEBI" id="CHEBI:597326"/>
    </cofactor>
</comment>
<dbReference type="SUPFAM" id="SSF53686">
    <property type="entry name" value="Tryptophan synthase beta subunit-like PLP-dependent enzymes"/>
    <property type="match status" value="1"/>
</dbReference>
<evidence type="ECO:0000256" key="1">
    <source>
        <dbReference type="ARBA" id="ARBA00001933"/>
    </source>
</evidence>
<dbReference type="GO" id="GO:0000287">
    <property type="term" value="F:magnesium ion binding"/>
    <property type="evidence" value="ECO:0007669"/>
    <property type="project" value="TreeGrafter"/>
</dbReference>
<dbReference type="OrthoDB" id="271064at2759"/>
<dbReference type="PANTHER" id="PTHR43050">
    <property type="entry name" value="SERINE / THREONINE RACEMASE FAMILY MEMBER"/>
    <property type="match status" value="1"/>
</dbReference>
<accession>A0A5J5EUZ0</accession>
<keyword evidence="4" id="KW-0456">Lyase</keyword>
<dbReference type="EMBL" id="VXIS01000123">
    <property type="protein sequence ID" value="KAA8903047.1"/>
    <property type="molecule type" value="Genomic_DNA"/>
</dbReference>
<evidence type="ECO:0000259" key="5">
    <source>
        <dbReference type="Pfam" id="PF00291"/>
    </source>
</evidence>
<evidence type="ECO:0000313" key="7">
    <source>
        <dbReference type="Proteomes" id="UP000326924"/>
    </source>
</evidence>
<dbReference type="InterPro" id="IPR036052">
    <property type="entry name" value="TrpB-like_PALP_sf"/>
</dbReference>
<dbReference type="Gene3D" id="3.40.50.1100">
    <property type="match status" value="2"/>
</dbReference>
<evidence type="ECO:0000313" key="6">
    <source>
        <dbReference type="EMBL" id="KAA8903047.1"/>
    </source>
</evidence>
<dbReference type="InParanoid" id="A0A5J5EUZ0"/>
<protein>
    <submittedName>
        <fullName evidence="6">Tryptophan synthase beta subunit-like PLP-dependent enzyme</fullName>
    </submittedName>
</protein>
<dbReference type="Pfam" id="PF00291">
    <property type="entry name" value="PALP"/>
    <property type="match status" value="1"/>
</dbReference>
<feature type="domain" description="Tryptophan synthase beta chain-like PALP" evidence="5">
    <location>
        <begin position="22"/>
        <end position="310"/>
    </location>
</feature>
<dbReference type="GO" id="GO:0018114">
    <property type="term" value="F:threonine racemase activity"/>
    <property type="evidence" value="ECO:0007669"/>
    <property type="project" value="TreeGrafter"/>
</dbReference>
<sequence length="350" mass="37217">MSATPQPLTPTAVREARSLICEHIHQTPVLTSRTLSHLATPAGGPRITLHLKCENLQKMGAFKIRGATHALARLSDAELRRGVVTHSSGNHAQALALAASTLAKRKGFEIPAHVVMPSVSTPSKIAATRGYGAEVTFSGSTAREREEVVRLVQERTGAVLVPPYDHPDIIVGQGTVALELMEQVKPELLDAVVTPCGGGGLLAGVATACTGTGVRVYGAEPREGADDCARGLKEGRRIEAVKTGTVADGLRTPVGVANWGVISDPEKVKRVYTVSEEEIKDAMRLVVERCKILIEPSSAVPVAVVLSSQEWREEVMRVFAGREEIHVGIVISGGNTTIDKVVEVFGKKAE</sequence>
<comment type="caution">
    <text evidence="6">The sequence shown here is derived from an EMBL/GenBank/DDBJ whole genome shotgun (WGS) entry which is preliminary data.</text>
</comment>
<organism evidence="6 7">
    <name type="scientific">Sphaerosporella brunnea</name>
    <dbReference type="NCBI Taxonomy" id="1250544"/>
    <lineage>
        <taxon>Eukaryota</taxon>
        <taxon>Fungi</taxon>
        <taxon>Dikarya</taxon>
        <taxon>Ascomycota</taxon>
        <taxon>Pezizomycotina</taxon>
        <taxon>Pezizomycetes</taxon>
        <taxon>Pezizales</taxon>
        <taxon>Pyronemataceae</taxon>
        <taxon>Sphaerosporella</taxon>
    </lineage>
</organism>
<keyword evidence="3" id="KW-0663">Pyridoxal phosphate</keyword>
<dbReference type="AlphaFoldDB" id="A0A5J5EUZ0"/>
<dbReference type="GO" id="GO:0030378">
    <property type="term" value="F:serine racemase activity"/>
    <property type="evidence" value="ECO:0007669"/>
    <property type="project" value="TreeGrafter"/>
</dbReference>
<dbReference type="InterPro" id="IPR001926">
    <property type="entry name" value="TrpB-like_PALP"/>
</dbReference>
<dbReference type="GO" id="GO:0030170">
    <property type="term" value="F:pyridoxal phosphate binding"/>
    <property type="evidence" value="ECO:0007669"/>
    <property type="project" value="TreeGrafter"/>
</dbReference>
<dbReference type="Proteomes" id="UP000326924">
    <property type="component" value="Unassembled WGS sequence"/>
</dbReference>
<dbReference type="CDD" id="cd01562">
    <property type="entry name" value="Thr-dehyd"/>
    <property type="match status" value="1"/>
</dbReference>
<dbReference type="GO" id="GO:0003941">
    <property type="term" value="F:L-serine ammonia-lyase activity"/>
    <property type="evidence" value="ECO:0007669"/>
    <property type="project" value="TreeGrafter"/>
</dbReference>
<evidence type="ECO:0000256" key="4">
    <source>
        <dbReference type="ARBA" id="ARBA00023239"/>
    </source>
</evidence>
<name>A0A5J5EUZ0_9PEZI</name>